<dbReference type="AlphaFoldDB" id="A0A1F8DS54"/>
<feature type="transmembrane region" description="Helical" evidence="1">
    <location>
        <begin position="88"/>
        <end position="108"/>
    </location>
</feature>
<dbReference type="EMBL" id="MGIR01000002">
    <property type="protein sequence ID" value="OGM91457.1"/>
    <property type="molecule type" value="Genomic_DNA"/>
</dbReference>
<dbReference type="InterPro" id="IPR043993">
    <property type="entry name" value="T4SS_pilin"/>
</dbReference>
<name>A0A1F8DS54_9BACT</name>
<evidence type="ECO:0000313" key="2">
    <source>
        <dbReference type="EMBL" id="OGM91457.1"/>
    </source>
</evidence>
<dbReference type="Pfam" id="PF18895">
    <property type="entry name" value="T4SS_pilin"/>
    <property type="match status" value="1"/>
</dbReference>
<comment type="caution">
    <text evidence="2">The sequence shown here is derived from an EMBL/GenBank/DDBJ whole genome shotgun (WGS) entry which is preliminary data.</text>
</comment>
<sequence length="201" mass="22005">MKILKITAVAFFLFIVLTAPVLARYTLQIELPGTELQRGTSPGLAQYIGGIYLFALTIAGITAFGVIVFGAIEYILSAGMPSKRQDAIDRITQAMFGLILLFAAYLVLNTINPELVQIAANEQRLKGIFKPLNFQDQQQQTPSDFGRTEAVDSNLIYDCTINDINCNMQGSPGQIRFATSTLTAPEILPSIYDCTVNDINC</sequence>
<proteinExistence type="predicted"/>
<reference evidence="2 3" key="1">
    <citation type="journal article" date="2016" name="Nat. Commun.">
        <title>Thousands of microbial genomes shed light on interconnected biogeochemical processes in an aquifer system.</title>
        <authorList>
            <person name="Anantharaman K."/>
            <person name="Brown C.T."/>
            <person name="Hug L.A."/>
            <person name="Sharon I."/>
            <person name="Castelle C.J."/>
            <person name="Probst A.J."/>
            <person name="Thomas B.C."/>
            <person name="Singh A."/>
            <person name="Wilkins M.J."/>
            <person name="Karaoz U."/>
            <person name="Brodie E.L."/>
            <person name="Williams K.H."/>
            <person name="Hubbard S.S."/>
            <person name="Banfield J.F."/>
        </authorList>
    </citation>
    <scope>NUCLEOTIDE SEQUENCE [LARGE SCALE GENOMIC DNA]</scope>
</reference>
<accession>A0A1F8DS54</accession>
<dbReference type="STRING" id="1802557.A3A20_02700"/>
<evidence type="ECO:0000313" key="3">
    <source>
        <dbReference type="Proteomes" id="UP000178946"/>
    </source>
</evidence>
<organism evidence="2 3">
    <name type="scientific">Candidatus Wolfebacteria bacterium RIFCSPLOWO2_01_FULL_45_19</name>
    <dbReference type="NCBI Taxonomy" id="1802557"/>
    <lineage>
        <taxon>Bacteria</taxon>
        <taxon>Candidatus Wolfeibacteriota</taxon>
    </lineage>
</organism>
<feature type="transmembrane region" description="Helical" evidence="1">
    <location>
        <begin position="47"/>
        <end position="76"/>
    </location>
</feature>
<keyword evidence="1" id="KW-1133">Transmembrane helix</keyword>
<gene>
    <name evidence="2" type="ORF">A3A20_02700</name>
</gene>
<evidence type="ECO:0000256" key="1">
    <source>
        <dbReference type="SAM" id="Phobius"/>
    </source>
</evidence>
<keyword evidence="1" id="KW-0812">Transmembrane</keyword>
<dbReference type="Proteomes" id="UP000178946">
    <property type="component" value="Unassembled WGS sequence"/>
</dbReference>
<protein>
    <submittedName>
        <fullName evidence="2">Uncharacterized protein</fullName>
    </submittedName>
</protein>
<keyword evidence="1" id="KW-0472">Membrane</keyword>